<evidence type="ECO:0000256" key="5">
    <source>
        <dbReference type="ARBA" id="ARBA00022741"/>
    </source>
</evidence>
<evidence type="ECO:0000256" key="6">
    <source>
        <dbReference type="ARBA" id="ARBA00022840"/>
    </source>
</evidence>
<keyword evidence="10" id="KW-1185">Reference proteome</keyword>
<dbReference type="InterPro" id="IPR050388">
    <property type="entry name" value="ABC_Ni/Peptide_Import"/>
</dbReference>
<dbReference type="PROSITE" id="PS50893">
    <property type="entry name" value="ABC_TRANSPORTER_2"/>
    <property type="match status" value="1"/>
</dbReference>
<evidence type="ECO:0000256" key="3">
    <source>
        <dbReference type="ARBA" id="ARBA00022448"/>
    </source>
</evidence>
<evidence type="ECO:0000256" key="1">
    <source>
        <dbReference type="ARBA" id="ARBA00004417"/>
    </source>
</evidence>
<dbReference type="InterPro" id="IPR003593">
    <property type="entry name" value="AAA+_ATPase"/>
</dbReference>
<comment type="caution">
    <text evidence="9">The sequence shown here is derived from an EMBL/GenBank/DDBJ whole genome shotgun (WGS) entry which is preliminary data.</text>
</comment>
<keyword evidence="4" id="KW-1003">Cell membrane</keyword>
<keyword evidence="5" id="KW-0547">Nucleotide-binding</keyword>
<proteinExistence type="inferred from homology"/>
<dbReference type="Pfam" id="PF08352">
    <property type="entry name" value="oligo_HPY"/>
    <property type="match status" value="1"/>
</dbReference>
<evidence type="ECO:0000313" key="10">
    <source>
        <dbReference type="Proteomes" id="UP001196565"/>
    </source>
</evidence>
<dbReference type="InterPro" id="IPR027417">
    <property type="entry name" value="P-loop_NTPase"/>
</dbReference>
<dbReference type="PROSITE" id="PS00211">
    <property type="entry name" value="ABC_TRANSPORTER_1"/>
    <property type="match status" value="1"/>
</dbReference>
<comment type="similarity">
    <text evidence="2">Belongs to the ABC transporter superfamily.</text>
</comment>
<dbReference type="Gene3D" id="3.40.50.300">
    <property type="entry name" value="P-loop containing nucleotide triphosphate hydrolases"/>
    <property type="match status" value="1"/>
</dbReference>
<evidence type="ECO:0000259" key="8">
    <source>
        <dbReference type="PROSITE" id="PS50893"/>
    </source>
</evidence>
<dbReference type="PANTHER" id="PTHR43297:SF2">
    <property type="entry name" value="DIPEPTIDE TRANSPORT ATP-BINDING PROTEIN DPPD"/>
    <property type="match status" value="1"/>
</dbReference>
<dbReference type="NCBIfam" id="TIGR01727">
    <property type="entry name" value="oligo_HPY"/>
    <property type="match status" value="1"/>
</dbReference>
<evidence type="ECO:0000256" key="7">
    <source>
        <dbReference type="ARBA" id="ARBA00023136"/>
    </source>
</evidence>
<feature type="domain" description="ABC transporter" evidence="8">
    <location>
        <begin position="8"/>
        <end position="257"/>
    </location>
</feature>
<comment type="subcellular location">
    <subcellularLocation>
        <location evidence="1">Cell inner membrane</location>
        <topology evidence="1">Peripheral membrane protein</topology>
    </subcellularLocation>
</comment>
<organism evidence="9 10">
    <name type="scientific">Roseomonas alba</name>
    <dbReference type="NCBI Taxonomy" id="2846776"/>
    <lineage>
        <taxon>Bacteria</taxon>
        <taxon>Pseudomonadati</taxon>
        <taxon>Pseudomonadota</taxon>
        <taxon>Alphaproteobacteria</taxon>
        <taxon>Acetobacterales</taxon>
        <taxon>Roseomonadaceae</taxon>
        <taxon>Roseomonas</taxon>
    </lineage>
</organism>
<reference evidence="9 10" key="1">
    <citation type="submission" date="2021-07" db="EMBL/GenBank/DDBJ databases">
        <authorList>
            <person name="So Y."/>
        </authorList>
    </citation>
    <scope>NUCLEOTIDE SEQUENCE [LARGE SCALE GENOMIC DNA]</scope>
    <source>
        <strain evidence="9 10">HJA6</strain>
    </source>
</reference>
<keyword evidence="3" id="KW-0813">Transport</keyword>
<dbReference type="EMBL" id="JAHYBZ010000005">
    <property type="protein sequence ID" value="MBW6399259.1"/>
    <property type="molecule type" value="Genomic_DNA"/>
</dbReference>
<dbReference type="SMART" id="SM00382">
    <property type="entry name" value="AAA"/>
    <property type="match status" value="1"/>
</dbReference>
<dbReference type="RefSeq" id="WP_219763872.1">
    <property type="nucleotide sequence ID" value="NZ_JAHYBZ010000005.1"/>
</dbReference>
<accession>A0ABS7ADL2</accession>
<dbReference type="SUPFAM" id="SSF52540">
    <property type="entry name" value="P-loop containing nucleoside triphosphate hydrolases"/>
    <property type="match status" value="1"/>
</dbReference>
<dbReference type="GO" id="GO:0005524">
    <property type="term" value="F:ATP binding"/>
    <property type="evidence" value="ECO:0007669"/>
    <property type="project" value="UniProtKB-KW"/>
</dbReference>
<keyword evidence="7" id="KW-0472">Membrane</keyword>
<evidence type="ECO:0000313" key="9">
    <source>
        <dbReference type="EMBL" id="MBW6399259.1"/>
    </source>
</evidence>
<dbReference type="Pfam" id="PF00005">
    <property type="entry name" value="ABC_tran"/>
    <property type="match status" value="1"/>
</dbReference>
<evidence type="ECO:0000256" key="2">
    <source>
        <dbReference type="ARBA" id="ARBA00005417"/>
    </source>
</evidence>
<dbReference type="Proteomes" id="UP001196565">
    <property type="component" value="Unassembled WGS sequence"/>
</dbReference>
<sequence>MTAPLLDVRGLRVAFPMGGGWGEAVRGVDFAVAPGEAVGLVGESGSGKSLSALAIMRLIAAPGRIAGGIIRFDGQDLLALPESGMRRLRGRHIGMVFQDPSTSLNPAFSVGQQLVDTIRAHRPELGRKALRDRAAEVLSLVGITEPQRRLTAYPHQFSGGMRQRVLIAMAIACEPRLLIADEPTTALDVTVQARVVELLNRLRQQLGLTVLFISHNLDLVAELCDRVVVMYAGQVVEEAATVDLFTHPRHPYTRLLQRCIPRLGLAGHRLPAIEGAPPPAGRVPPGCAFAERCPDAVQRCALAPPARRALDGHDVACWEAA</sequence>
<dbReference type="InterPro" id="IPR003439">
    <property type="entry name" value="ABC_transporter-like_ATP-bd"/>
</dbReference>
<evidence type="ECO:0000256" key="4">
    <source>
        <dbReference type="ARBA" id="ARBA00022475"/>
    </source>
</evidence>
<gene>
    <name evidence="9" type="ORF">KPL78_15460</name>
</gene>
<name>A0ABS7ADL2_9PROT</name>
<dbReference type="InterPro" id="IPR017871">
    <property type="entry name" value="ABC_transporter-like_CS"/>
</dbReference>
<dbReference type="PANTHER" id="PTHR43297">
    <property type="entry name" value="OLIGOPEPTIDE TRANSPORT ATP-BINDING PROTEIN APPD"/>
    <property type="match status" value="1"/>
</dbReference>
<protein>
    <submittedName>
        <fullName evidence="9">ABC transporter ATP-binding protein</fullName>
    </submittedName>
</protein>
<dbReference type="CDD" id="cd03257">
    <property type="entry name" value="ABC_NikE_OppD_transporters"/>
    <property type="match status" value="1"/>
</dbReference>
<dbReference type="InterPro" id="IPR013563">
    <property type="entry name" value="Oligopep_ABC_C"/>
</dbReference>
<keyword evidence="6 9" id="KW-0067">ATP-binding</keyword>